<dbReference type="EMBL" id="PGEX01000001">
    <property type="protein sequence ID" value="PJJ40750.1"/>
    <property type="molecule type" value="Genomic_DNA"/>
</dbReference>
<sequence length="354" mass="40262">MSKLNATEIKNAFQYADKMLLLVSRTFALNINRLSGNLRKSVLLAYLYLRMADTVEDDANLPKDDKLRLLGLFSAIFAKDADVDSATEAFVKALPEYFKNSDDPNYDLCLHSQTVVPLLWTLDKEYVQPVCDTVVEMCEGMASSIQQMSASLEKGWFTLETMSDLSRYCYYVAGIVGKLLTKVFAAKNSAITEEKLYKLQTYDVSFGLALQLTNIIKDVREDSERKVCFVPEMICHCHGFESSPAMFAPNADRKARASVMKELVGEAWKHLSDAIEYTVTLPRRNPQIRLFCLWPLFMAAKNLSIMGDCSHLFDKDHKVKITRDDVKDIIKSTTLHFYSNSWIRKTFEALRDGV</sequence>
<dbReference type="OrthoDB" id="9807580at2"/>
<dbReference type="InterPro" id="IPR019845">
    <property type="entry name" value="Squalene/phytoene_synthase_CS"/>
</dbReference>
<dbReference type="AlphaFoldDB" id="A0A2M9A4W1"/>
<dbReference type="RefSeq" id="WP_100424803.1">
    <property type="nucleotide sequence ID" value="NZ_PGEX01000001.1"/>
</dbReference>
<dbReference type="InterPro" id="IPR008949">
    <property type="entry name" value="Isoprenoid_synthase_dom_sf"/>
</dbReference>
<dbReference type="SFLD" id="SFLDG01018">
    <property type="entry name" value="Squalene/Phytoene_Synthase_Lik"/>
    <property type="match status" value="1"/>
</dbReference>
<dbReference type="Proteomes" id="UP000231134">
    <property type="component" value="Unassembled WGS sequence"/>
</dbReference>
<dbReference type="GO" id="GO:0051996">
    <property type="term" value="F:squalene synthase [NAD(P)H] activity"/>
    <property type="evidence" value="ECO:0007669"/>
    <property type="project" value="InterPro"/>
</dbReference>
<dbReference type="SFLD" id="SFLDS00005">
    <property type="entry name" value="Isoprenoid_Synthase_Type_I"/>
    <property type="match status" value="1"/>
</dbReference>
<dbReference type="GO" id="GO:0045338">
    <property type="term" value="P:farnesyl diphosphate metabolic process"/>
    <property type="evidence" value="ECO:0007669"/>
    <property type="project" value="InterPro"/>
</dbReference>
<dbReference type="Pfam" id="PF00494">
    <property type="entry name" value="SQS_PSY"/>
    <property type="match status" value="1"/>
</dbReference>
<dbReference type="InterPro" id="IPR044844">
    <property type="entry name" value="Trans_IPPS_euk-type"/>
</dbReference>
<reference evidence="2 3" key="1">
    <citation type="submission" date="2017-11" db="EMBL/GenBank/DDBJ databases">
        <title>Animal gut microbial communities from fecal samples from Wisconsin, USA.</title>
        <authorList>
            <person name="Neumann A."/>
        </authorList>
    </citation>
    <scope>NUCLEOTIDE SEQUENCE [LARGE SCALE GENOMIC DNA]</scope>
    <source>
        <strain evidence="2 3">UWS3</strain>
    </source>
</reference>
<dbReference type="Gene3D" id="1.10.600.10">
    <property type="entry name" value="Farnesyl Diphosphate Synthase"/>
    <property type="match status" value="1"/>
</dbReference>
<gene>
    <name evidence="2" type="ORF">BGX16_0692</name>
</gene>
<dbReference type="SUPFAM" id="SSF48576">
    <property type="entry name" value="Terpenoid synthases"/>
    <property type="match status" value="1"/>
</dbReference>
<keyword evidence="3" id="KW-1185">Reference proteome</keyword>
<dbReference type="PROSITE" id="PS01044">
    <property type="entry name" value="SQUALEN_PHYTOEN_SYN_1"/>
    <property type="match status" value="1"/>
</dbReference>
<dbReference type="PANTHER" id="PTHR11626">
    <property type="entry name" value="FARNESYL-DIPHOSPHATE FARNESYLTRANSFERASE"/>
    <property type="match status" value="1"/>
</dbReference>
<organism evidence="2 3">
    <name type="scientific">Hallerella succinigenes</name>
    <dbReference type="NCBI Taxonomy" id="1896222"/>
    <lineage>
        <taxon>Bacteria</taxon>
        <taxon>Pseudomonadati</taxon>
        <taxon>Fibrobacterota</taxon>
        <taxon>Fibrobacteria</taxon>
        <taxon>Fibrobacterales</taxon>
        <taxon>Fibrobacteraceae</taxon>
        <taxon>Hallerella</taxon>
    </lineage>
</organism>
<evidence type="ECO:0000313" key="3">
    <source>
        <dbReference type="Proteomes" id="UP000231134"/>
    </source>
</evidence>
<evidence type="ECO:0000313" key="2">
    <source>
        <dbReference type="EMBL" id="PJJ40750.1"/>
    </source>
</evidence>
<accession>A0A2M9A4W1</accession>
<comment type="caution">
    <text evidence="2">The sequence shown here is derived from an EMBL/GenBank/DDBJ whole genome shotgun (WGS) entry which is preliminary data.</text>
</comment>
<proteinExistence type="predicted"/>
<name>A0A2M9A4W1_9BACT</name>
<dbReference type="PANTHER" id="PTHR11626:SF2">
    <property type="entry name" value="SQUALENE SYNTHASE"/>
    <property type="match status" value="1"/>
</dbReference>
<protein>
    <submittedName>
        <fullName evidence="2">Farnesyl-diphosphate farnesyltransferase</fullName>
    </submittedName>
</protein>
<evidence type="ECO:0000256" key="1">
    <source>
        <dbReference type="ARBA" id="ARBA00022679"/>
    </source>
</evidence>
<dbReference type="InterPro" id="IPR002060">
    <property type="entry name" value="Squ/phyt_synthse"/>
</dbReference>
<keyword evidence="1 2" id="KW-0808">Transferase</keyword>